<dbReference type="GO" id="GO:0043517">
    <property type="term" value="P:positive regulation of DNA damage response, signal transduction by p53 class mediator"/>
    <property type="evidence" value="ECO:0007669"/>
    <property type="project" value="InterPro"/>
</dbReference>
<sequence length="170" mass="19325">MVLCNAENFNKICQSIQIKDPKKIDIKKIPVLLNQTHDGSVPGFYSSLVGIVTKENKQHLLGSSPEEKAFVRQWLDYAVTTVNYVDLPNVSRQVLKDINVTLGDRTFLAGNVQSLADIVLYHLLFKAVSNLTLQEKEQFLHLSRWYNNLQQDSNIRGSNSTLTFSRTLLF</sequence>
<evidence type="ECO:0000313" key="2">
    <source>
        <dbReference type="EMBL" id="KAJ1524038.1"/>
    </source>
</evidence>
<dbReference type="SUPFAM" id="SSF47616">
    <property type="entry name" value="GST C-terminal domain-like"/>
    <property type="match status" value="1"/>
</dbReference>
<dbReference type="GO" id="GO:0005634">
    <property type="term" value="C:nucleus"/>
    <property type="evidence" value="ECO:0007669"/>
    <property type="project" value="TreeGrafter"/>
</dbReference>
<feature type="domain" description="GST C-terminal" evidence="1">
    <location>
        <begin position="22"/>
        <end position="169"/>
    </location>
</feature>
<dbReference type="EMBL" id="JAPTSV010000009">
    <property type="protein sequence ID" value="KAJ1524038.1"/>
    <property type="molecule type" value="Genomic_DNA"/>
</dbReference>
<dbReference type="PANTHER" id="PTHR44490:SF1">
    <property type="entry name" value="EUKARYOTIC TRANSLATION ELONGATION FACTOR 1 EPSILON-1"/>
    <property type="match status" value="1"/>
</dbReference>
<dbReference type="PANTHER" id="PTHR44490">
    <property type="entry name" value="EUKARYOTIC TRANSLATION ELONGATION FACTOR 1 EPSILON-1"/>
    <property type="match status" value="1"/>
</dbReference>
<keyword evidence="3" id="KW-1185">Reference proteome</keyword>
<dbReference type="Proteomes" id="UP001075354">
    <property type="component" value="Chromosome 9"/>
</dbReference>
<evidence type="ECO:0000313" key="3">
    <source>
        <dbReference type="Proteomes" id="UP001075354"/>
    </source>
</evidence>
<accession>A0AAV7XDC2</accession>
<dbReference type="GO" id="GO:0005737">
    <property type="term" value="C:cytoplasm"/>
    <property type="evidence" value="ECO:0007669"/>
    <property type="project" value="TreeGrafter"/>
</dbReference>
<organism evidence="2 3">
    <name type="scientific">Megalurothrips usitatus</name>
    <name type="common">bean blossom thrips</name>
    <dbReference type="NCBI Taxonomy" id="439358"/>
    <lineage>
        <taxon>Eukaryota</taxon>
        <taxon>Metazoa</taxon>
        <taxon>Ecdysozoa</taxon>
        <taxon>Arthropoda</taxon>
        <taxon>Hexapoda</taxon>
        <taxon>Insecta</taxon>
        <taxon>Pterygota</taxon>
        <taxon>Neoptera</taxon>
        <taxon>Paraneoptera</taxon>
        <taxon>Thysanoptera</taxon>
        <taxon>Terebrantia</taxon>
        <taxon>Thripoidea</taxon>
        <taxon>Thripidae</taxon>
        <taxon>Megalurothrips</taxon>
    </lineage>
</organism>
<dbReference type="AlphaFoldDB" id="A0AAV7XDC2"/>
<dbReference type="InterPro" id="IPR042450">
    <property type="entry name" value="EEF1E1"/>
</dbReference>
<evidence type="ECO:0000259" key="1">
    <source>
        <dbReference type="PROSITE" id="PS50405"/>
    </source>
</evidence>
<protein>
    <recommendedName>
        <fullName evidence="1">GST C-terminal domain-containing protein</fullName>
    </recommendedName>
</protein>
<dbReference type="Pfam" id="PF21972">
    <property type="entry name" value="Arc1p_N_like"/>
    <property type="match status" value="1"/>
</dbReference>
<reference evidence="2" key="1">
    <citation type="submission" date="2022-12" db="EMBL/GenBank/DDBJ databases">
        <title>Chromosome-level genome assembly of the bean flower thrips Megalurothrips usitatus.</title>
        <authorList>
            <person name="Ma L."/>
            <person name="Liu Q."/>
            <person name="Li H."/>
            <person name="Cai W."/>
        </authorList>
    </citation>
    <scope>NUCLEOTIDE SEQUENCE</scope>
    <source>
        <strain evidence="2">Cailab_2022a</strain>
    </source>
</reference>
<dbReference type="Gene3D" id="1.20.1050.10">
    <property type="match status" value="1"/>
</dbReference>
<dbReference type="InterPro" id="IPR036282">
    <property type="entry name" value="Glutathione-S-Trfase_C_sf"/>
</dbReference>
<dbReference type="PROSITE" id="PS50405">
    <property type="entry name" value="GST_CTER"/>
    <property type="match status" value="1"/>
</dbReference>
<dbReference type="InterPro" id="IPR053836">
    <property type="entry name" value="Arc1-like_N"/>
</dbReference>
<dbReference type="GO" id="GO:0017101">
    <property type="term" value="C:aminoacyl-tRNA synthetase multienzyme complex"/>
    <property type="evidence" value="ECO:0007669"/>
    <property type="project" value="InterPro"/>
</dbReference>
<dbReference type="InterPro" id="IPR010987">
    <property type="entry name" value="Glutathione-S-Trfase_C-like"/>
</dbReference>
<proteinExistence type="predicted"/>
<name>A0AAV7XDC2_9NEOP</name>
<gene>
    <name evidence="2" type="ORF">ONE63_010578</name>
</gene>
<comment type="caution">
    <text evidence="2">The sequence shown here is derived from an EMBL/GenBank/DDBJ whole genome shotgun (WGS) entry which is preliminary data.</text>
</comment>